<proteinExistence type="predicted"/>
<evidence type="ECO:0000313" key="3">
    <source>
        <dbReference type="Proteomes" id="UP000030759"/>
    </source>
</evidence>
<sequence>MPWKRRTYFGSQFERVQSITMGKKWLVCDKRSPQLEHLTPRDNSIFAKQMYPETWHATTALLSTVGDSRGASPPSLSAWAEYSQQNNQPYGWQSYSGDGKPVDTTGFSQGSYGSSYGQTQEHRVPNQLPEGYGSVGGYRSIQSSQSSYKQQSSYSGYGQQPAPSHTSGRFNGCSQNSSYEGI</sequence>
<name>A0A061I671_CRIGR</name>
<evidence type="ECO:0000256" key="1">
    <source>
        <dbReference type="SAM" id="MobiDB-lite"/>
    </source>
</evidence>
<feature type="compositionally biased region" description="Low complexity" evidence="1">
    <location>
        <begin position="137"/>
        <end position="160"/>
    </location>
</feature>
<dbReference type="AlphaFoldDB" id="A0A061I671"/>
<dbReference type="Proteomes" id="UP000030759">
    <property type="component" value="Unassembled WGS sequence"/>
</dbReference>
<reference evidence="3" key="1">
    <citation type="journal article" date="2013" name="Nat. Biotechnol.">
        <title>Chinese hamster genome sequenced from sorted chromosomes.</title>
        <authorList>
            <person name="Brinkrolf K."/>
            <person name="Rupp O."/>
            <person name="Laux H."/>
            <person name="Kollin F."/>
            <person name="Ernst W."/>
            <person name="Linke B."/>
            <person name="Kofler R."/>
            <person name="Romand S."/>
            <person name="Hesse F."/>
            <person name="Budach W.E."/>
            <person name="Galosy S."/>
            <person name="Muller D."/>
            <person name="Noll T."/>
            <person name="Wienberg J."/>
            <person name="Jostock T."/>
            <person name="Leonard M."/>
            <person name="Grillari J."/>
            <person name="Tauch A."/>
            <person name="Goesmann A."/>
            <person name="Helk B."/>
            <person name="Mott J.E."/>
            <person name="Puhler A."/>
            <person name="Borth N."/>
        </authorList>
    </citation>
    <scope>NUCLEOTIDE SEQUENCE [LARGE SCALE GENOMIC DNA]</scope>
    <source>
        <strain evidence="3">17A/GY</strain>
    </source>
</reference>
<accession>A0A061I671</accession>
<gene>
    <name evidence="2" type="ORF">H671_3g11160</name>
</gene>
<feature type="compositionally biased region" description="Polar residues" evidence="1">
    <location>
        <begin position="161"/>
        <end position="182"/>
    </location>
</feature>
<protein>
    <submittedName>
        <fullName evidence="2">RNA-binding protein FUS-like protein</fullName>
    </submittedName>
</protein>
<dbReference type="EMBL" id="KE673466">
    <property type="protein sequence ID" value="ERE77323.1"/>
    <property type="molecule type" value="Genomic_DNA"/>
</dbReference>
<organism evidence="2 3">
    <name type="scientific">Cricetulus griseus</name>
    <name type="common">Chinese hamster</name>
    <name type="synonym">Cricetulus barabensis griseus</name>
    <dbReference type="NCBI Taxonomy" id="10029"/>
    <lineage>
        <taxon>Eukaryota</taxon>
        <taxon>Metazoa</taxon>
        <taxon>Chordata</taxon>
        <taxon>Craniata</taxon>
        <taxon>Vertebrata</taxon>
        <taxon>Euteleostomi</taxon>
        <taxon>Mammalia</taxon>
        <taxon>Eutheria</taxon>
        <taxon>Euarchontoglires</taxon>
        <taxon>Glires</taxon>
        <taxon>Rodentia</taxon>
        <taxon>Myomorpha</taxon>
        <taxon>Muroidea</taxon>
        <taxon>Cricetidae</taxon>
        <taxon>Cricetinae</taxon>
        <taxon>Cricetulus</taxon>
    </lineage>
</organism>
<feature type="region of interest" description="Disordered" evidence="1">
    <location>
        <begin position="90"/>
        <end position="182"/>
    </location>
</feature>
<evidence type="ECO:0000313" key="2">
    <source>
        <dbReference type="EMBL" id="ERE77323.1"/>
    </source>
</evidence>
<feature type="compositionally biased region" description="Low complexity" evidence="1">
    <location>
        <begin position="104"/>
        <end position="119"/>
    </location>
</feature>